<keyword evidence="3" id="KW-1185">Reference proteome</keyword>
<organism evidence="2 3">
    <name type="scientific">Coniosporium apollinis</name>
    <dbReference type="NCBI Taxonomy" id="61459"/>
    <lineage>
        <taxon>Eukaryota</taxon>
        <taxon>Fungi</taxon>
        <taxon>Dikarya</taxon>
        <taxon>Ascomycota</taxon>
        <taxon>Pezizomycotina</taxon>
        <taxon>Dothideomycetes</taxon>
        <taxon>Dothideomycetes incertae sedis</taxon>
        <taxon>Coniosporium</taxon>
    </lineage>
</organism>
<reference evidence="2" key="1">
    <citation type="submission" date="2022-10" db="EMBL/GenBank/DDBJ databases">
        <title>Culturing micro-colonial fungi from biological soil crusts in the Mojave desert and describing Neophaeococcomyces mojavensis, and introducing the new genera and species Taxawa tesnikishii.</title>
        <authorList>
            <person name="Kurbessoian T."/>
            <person name="Stajich J.E."/>
        </authorList>
    </citation>
    <scope>NUCLEOTIDE SEQUENCE</scope>
    <source>
        <strain evidence="2">TK_1</strain>
    </source>
</reference>
<dbReference type="Proteomes" id="UP001172684">
    <property type="component" value="Unassembled WGS sequence"/>
</dbReference>
<keyword evidence="1" id="KW-0812">Transmembrane</keyword>
<sequence>MASSQTLFKVAAILNSLSIVGHSWFGFESGHATISTIPDTPQHKAGKRAAHICFNYVNNSLAVAGALYPFPVFIVRLKSPFLASAEMPLMLTDASRKALLNWQWARTGGPRTREEWAMFWIILGAGFWHGFRYSQGGQYAPLGALVVAPILVFIPLDRSEVDGTLIGSLEHVMQND</sequence>
<evidence type="ECO:0000313" key="2">
    <source>
        <dbReference type="EMBL" id="KAJ9655501.1"/>
    </source>
</evidence>
<accession>A0ABQ9NII0</accession>
<comment type="caution">
    <text evidence="2">The sequence shown here is derived from an EMBL/GenBank/DDBJ whole genome shotgun (WGS) entry which is preliminary data.</text>
</comment>
<dbReference type="EMBL" id="JAPDRL010000167">
    <property type="protein sequence ID" value="KAJ9655501.1"/>
    <property type="molecule type" value="Genomic_DNA"/>
</dbReference>
<proteinExistence type="predicted"/>
<name>A0ABQ9NII0_9PEZI</name>
<evidence type="ECO:0000256" key="1">
    <source>
        <dbReference type="SAM" id="Phobius"/>
    </source>
</evidence>
<evidence type="ECO:0000313" key="3">
    <source>
        <dbReference type="Proteomes" id="UP001172684"/>
    </source>
</evidence>
<protein>
    <submittedName>
        <fullName evidence="2">Uncharacterized protein</fullName>
    </submittedName>
</protein>
<keyword evidence="1" id="KW-0472">Membrane</keyword>
<feature type="transmembrane region" description="Helical" evidence="1">
    <location>
        <begin position="139"/>
        <end position="156"/>
    </location>
</feature>
<gene>
    <name evidence="2" type="ORF">H2201_008794</name>
</gene>
<keyword evidence="1" id="KW-1133">Transmembrane helix</keyword>